<dbReference type="InterPro" id="IPR004111">
    <property type="entry name" value="Repressor_TetR_C"/>
</dbReference>
<evidence type="ECO:0000256" key="4">
    <source>
        <dbReference type="PROSITE-ProRule" id="PRU00335"/>
    </source>
</evidence>
<dbReference type="EMBL" id="JAGSOH010000008">
    <property type="protein sequence ID" value="MBR7825675.1"/>
    <property type="molecule type" value="Genomic_DNA"/>
</dbReference>
<dbReference type="PRINTS" id="PR00455">
    <property type="entry name" value="HTHTETR"/>
</dbReference>
<dbReference type="PROSITE" id="PS01081">
    <property type="entry name" value="HTH_TETR_1"/>
    <property type="match status" value="1"/>
</dbReference>
<dbReference type="Proteomes" id="UP000676325">
    <property type="component" value="Unassembled WGS sequence"/>
</dbReference>
<feature type="DNA-binding region" description="H-T-H motif" evidence="4">
    <location>
        <begin position="19"/>
        <end position="38"/>
    </location>
</feature>
<dbReference type="Gene3D" id="1.10.10.60">
    <property type="entry name" value="Homeodomain-like"/>
    <property type="match status" value="1"/>
</dbReference>
<evidence type="ECO:0000313" key="7">
    <source>
        <dbReference type="Proteomes" id="UP000676325"/>
    </source>
</evidence>
<dbReference type="GO" id="GO:0000976">
    <property type="term" value="F:transcription cis-regulatory region binding"/>
    <property type="evidence" value="ECO:0007669"/>
    <property type="project" value="TreeGrafter"/>
</dbReference>
<dbReference type="PANTHER" id="PTHR30055">
    <property type="entry name" value="HTH-TYPE TRANSCRIPTIONAL REGULATOR RUTR"/>
    <property type="match status" value="1"/>
</dbReference>
<protein>
    <submittedName>
        <fullName evidence="6">TetR/AcrR family transcriptional regulator</fullName>
    </submittedName>
</protein>
<dbReference type="RefSeq" id="WP_212516829.1">
    <property type="nucleotide sequence ID" value="NZ_JAGSOH010000008.1"/>
</dbReference>
<feature type="domain" description="HTH tetR-type" evidence="5">
    <location>
        <begin position="1"/>
        <end position="56"/>
    </location>
</feature>
<gene>
    <name evidence="6" type="ORF">KDK95_05100</name>
</gene>
<reference evidence="6" key="1">
    <citation type="submission" date="2021-04" db="EMBL/GenBank/DDBJ databases">
        <title>Genome based classification of Actinospica acidithermotolerans sp. nov., an actinobacterium isolated from an Indonesian hot spring.</title>
        <authorList>
            <person name="Kusuma A.B."/>
            <person name="Putra K.E."/>
            <person name="Nafisah S."/>
            <person name="Loh J."/>
            <person name="Nouioui I."/>
            <person name="Goodfellow M."/>
        </authorList>
    </citation>
    <scope>NUCLEOTIDE SEQUENCE</scope>
    <source>
        <strain evidence="6">MGRD01-02</strain>
    </source>
</reference>
<evidence type="ECO:0000259" key="5">
    <source>
        <dbReference type="PROSITE" id="PS50977"/>
    </source>
</evidence>
<dbReference type="SUPFAM" id="SSF46689">
    <property type="entry name" value="Homeodomain-like"/>
    <property type="match status" value="1"/>
</dbReference>
<dbReference type="GO" id="GO:0003700">
    <property type="term" value="F:DNA-binding transcription factor activity"/>
    <property type="evidence" value="ECO:0007669"/>
    <property type="project" value="TreeGrafter"/>
</dbReference>
<dbReference type="InterPro" id="IPR023772">
    <property type="entry name" value="DNA-bd_HTH_TetR-type_CS"/>
</dbReference>
<dbReference type="InterPro" id="IPR050109">
    <property type="entry name" value="HTH-type_TetR-like_transc_reg"/>
</dbReference>
<keyword evidence="2 4" id="KW-0238">DNA-binding</keyword>
<dbReference type="Pfam" id="PF02909">
    <property type="entry name" value="TetR_C_1"/>
    <property type="match status" value="1"/>
</dbReference>
<evidence type="ECO:0000256" key="2">
    <source>
        <dbReference type="ARBA" id="ARBA00023125"/>
    </source>
</evidence>
<dbReference type="GO" id="GO:0045892">
    <property type="term" value="P:negative regulation of DNA-templated transcription"/>
    <property type="evidence" value="ECO:0007669"/>
    <property type="project" value="InterPro"/>
</dbReference>
<name>A0A941IEW2_9ACTN</name>
<keyword evidence="7" id="KW-1185">Reference proteome</keyword>
<comment type="caution">
    <text evidence="6">The sequence shown here is derived from an EMBL/GenBank/DDBJ whole genome shotgun (WGS) entry which is preliminary data.</text>
</comment>
<dbReference type="SUPFAM" id="SSF48498">
    <property type="entry name" value="Tetracyclin repressor-like, C-terminal domain"/>
    <property type="match status" value="1"/>
</dbReference>
<accession>A0A941IEW2</accession>
<evidence type="ECO:0000313" key="6">
    <source>
        <dbReference type="EMBL" id="MBR7825675.1"/>
    </source>
</evidence>
<dbReference type="AlphaFoldDB" id="A0A941IEW2"/>
<dbReference type="PANTHER" id="PTHR30055:SF207">
    <property type="entry name" value="HTH-TYPE TRANSCRIPTIONAL REPRESSOR FATR"/>
    <property type="match status" value="1"/>
</dbReference>
<sequence>MILRGAFEVARREGLDGMSMPGLAAHLNVGVTSIYWYFRSKEDLLQHMYLSAAKSFQGRLITPEGFAPSDWRNYLSQLFRQYRSMLEVDELFAELLLHPLAGHSGVDTPSAYETLESHIAYLVAAGFTPRAAWDVYACLVMFTRGITISEGARRRSGYPPEGMAQLSRFDVSAAPIIARLVSEEGISIDMSGDTFLPGLNMILDSAEAKLASGR</sequence>
<evidence type="ECO:0000256" key="1">
    <source>
        <dbReference type="ARBA" id="ARBA00023015"/>
    </source>
</evidence>
<dbReference type="InterPro" id="IPR001647">
    <property type="entry name" value="HTH_TetR"/>
</dbReference>
<dbReference type="PROSITE" id="PS50977">
    <property type="entry name" value="HTH_TETR_2"/>
    <property type="match status" value="1"/>
</dbReference>
<keyword evidence="1" id="KW-0805">Transcription regulation</keyword>
<dbReference type="InterPro" id="IPR036271">
    <property type="entry name" value="Tet_transcr_reg_TetR-rel_C_sf"/>
</dbReference>
<evidence type="ECO:0000256" key="3">
    <source>
        <dbReference type="ARBA" id="ARBA00023163"/>
    </source>
</evidence>
<dbReference type="Pfam" id="PF00440">
    <property type="entry name" value="TetR_N"/>
    <property type="match status" value="1"/>
</dbReference>
<proteinExistence type="predicted"/>
<keyword evidence="3" id="KW-0804">Transcription</keyword>
<dbReference type="Gene3D" id="1.10.357.10">
    <property type="entry name" value="Tetracycline Repressor, domain 2"/>
    <property type="match status" value="1"/>
</dbReference>
<organism evidence="6 7">
    <name type="scientific">Actinospica acidithermotolerans</name>
    <dbReference type="NCBI Taxonomy" id="2828514"/>
    <lineage>
        <taxon>Bacteria</taxon>
        <taxon>Bacillati</taxon>
        <taxon>Actinomycetota</taxon>
        <taxon>Actinomycetes</taxon>
        <taxon>Catenulisporales</taxon>
        <taxon>Actinospicaceae</taxon>
        <taxon>Actinospica</taxon>
    </lineage>
</organism>
<dbReference type="InterPro" id="IPR009057">
    <property type="entry name" value="Homeodomain-like_sf"/>
</dbReference>